<accession>A0A2B4RH56</accession>
<evidence type="ECO:0000313" key="2">
    <source>
        <dbReference type="Proteomes" id="UP000225706"/>
    </source>
</evidence>
<dbReference type="AlphaFoldDB" id="A0A2B4RH56"/>
<dbReference type="Proteomes" id="UP000225706">
    <property type="component" value="Unassembled WGS sequence"/>
</dbReference>
<dbReference type="EMBL" id="LSMT01000618">
    <property type="protein sequence ID" value="PFX15718.1"/>
    <property type="molecule type" value="Genomic_DNA"/>
</dbReference>
<evidence type="ECO:0000313" key="1">
    <source>
        <dbReference type="EMBL" id="PFX15718.1"/>
    </source>
</evidence>
<gene>
    <name evidence="1" type="ORF">AWC38_SpisGene20047</name>
</gene>
<reference evidence="2" key="1">
    <citation type="journal article" date="2017" name="bioRxiv">
        <title>Comparative analysis of the genomes of Stylophora pistillata and Acropora digitifera provides evidence for extensive differences between species of corals.</title>
        <authorList>
            <person name="Voolstra C.R."/>
            <person name="Li Y."/>
            <person name="Liew Y.J."/>
            <person name="Baumgarten S."/>
            <person name="Zoccola D."/>
            <person name="Flot J.-F."/>
            <person name="Tambutte S."/>
            <person name="Allemand D."/>
            <person name="Aranda M."/>
        </authorList>
    </citation>
    <scope>NUCLEOTIDE SEQUENCE [LARGE SCALE GENOMIC DNA]</scope>
</reference>
<keyword evidence="2" id="KW-1185">Reference proteome</keyword>
<comment type="caution">
    <text evidence="1">The sequence shown here is derived from an EMBL/GenBank/DDBJ whole genome shotgun (WGS) entry which is preliminary data.</text>
</comment>
<organism evidence="1 2">
    <name type="scientific">Stylophora pistillata</name>
    <name type="common">Smooth cauliflower coral</name>
    <dbReference type="NCBI Taxonomy" id="50429"/>
    <lineage>
        <taxon>Eukaryota</taxon>
        <taxon>Metazoa</taxon>
        <taxon>Cnidaria</taxon>
        <taxon>Anthozoa</taxon>
        <taxon>Hexacorallia</taxon>
        <taxon>Scleractinia</taxon>
        <taxon>Astrocoeniina</taxon>
        <taxon>Pocilloporidae</taxon>
        <taxon>Stylophora</taxon>
    </lineage>
</organism>
<dbReference type="OrthoDB" id="10065203at2759"/>
<name>A0A2B4RH56_STYPI</name>
<proteinExistence type="predicted"/>
<sequence length="445" mass="49551">MSGKKRIHLFNCDKTCDLTIVDALIQSVQKKILFNFTVSRHYFNLREMSRFCDNTISKLRFDFAFLLVNAEESCLLFNESTAESGYTKVYRALMDATDEKVTVVIGGDSHYKNQAEGDQNVLSRWALRIVSSQLKEECRDGRKGFVFSWNEKHRAIHEKALLHFLDPEKAGVKFVCQSERLAKPEAAAVVEKSFSALDMGAGDVVDSVTQEDTEGMVDFMVLCCDQSAATVISDMYPLSGTRAPADIHVGSPVELKSHLLEGTSLSLCAIGLQASDLKEIALSDEWGESDFGDLLRTAQKAADRVVVVVMYSDRTEVTLPLSQSEEVQVTEKVELLIGEKGLVLWWRGKPRKGESSPQAGTPNKTLMLKTSIRNGLISFEERDVMERREGYTPPDALVSDLGRKYSNVPKASLEIYCEESSGSVHAVVKEPPLSLVLKHTRSHQN</sequence>
<protein>
    <submittedName>
        <fullName evidence="1">Uncharacterized protein</fullName>
    </submittedName>
</protein>